<feature type="domain" description="VWFA" evidence="6">
    <location>
        <begin position="989"/>
        <end position="1181"/>
    </location>
</feature>
<dbReference type="InterPro" id="IPR031367">
    <property type="entry name" value="CCDC24"/>
</dbReference>
<dbReference type="SUPFAM" id="SSF53300">
    <property type="entry name" value="vWA-like"/>
    <property type="match status" value="1"/>
</dbReference>
<dbReference type="InterPro" id="IPR029071">
    <property type="entry name" value="Ubiquitin-like_domsf"/>
</dbReference>
<dbReference type="InterPro" id="IPR029069">
    <property type="entry name" value="HotDog_dom_sf"/>
</dbReference>
<protein>
    <recommendedName>
        <fullName evidence="2">Protein THEM6</fullName>
    </recommendedName>
</protein>
<dbReference type="EMBL" id="REGW02000010">
    <property type="protein sequence ID" value="KAE8290769.1"/>
    <property type="molecule type" value="Genomic_DNA"/>
</dbReference>
<feature type="compositionally biased region" description="Polar residues" evidence="3">
    <location>
        <begin position="342"/>
        <end position="368"/>
    </location>
</feature>
<dbReference type="CDD" id="cd17039">
    <property type="entry name" value="Ubl_ubiquitin_like"/>
    <property type="match status" value="1"/>
</dbReference>
<dbReference type="GO" id="GO:0016567">
    <property type="term" value="P:protein ubiquitination"/>
    <property type="evidence" value="ECO:0007669"/>
    <property type="project" value="InterPro"/>
</dbReference>
<dbReference type="CDD" id="cd00198">
    <property type="entry name" value="vWFA"/>
    <property type="match status" value="1"/>
</dbReference>
<evidence type="ECO:0000313" key="8">
    <source>
        <dbReference type="Proteomes" id="UP000424527"/>
    </source>
</evidence>
<dbReference type="SUPFAM" id="SSF54637">
    <property type="entry name" value="Thioesterase/thiol ester dehydrase-isomerase"/>
    <property type="match status" value="1"/>
</dbReference>
<organism evidence="7 8">
    <name type="scientific">Larimichthys crocea</name>
    <name type="common">Large yellow croaker</name>
    <name type="synonym">Pseudosciaena crocea</name>
    <dbReference type="NCBI Taxonomy" id="215358"/>
    <lineage>
        <taxon>Eukaryota</taxon>
        <taxon>Metazoa</taxon>
        <taxon>Chordata</taxon>
        <taxon>Craniata</taxon>
        <taxon>Vertebrata</taxon>
        <taxon>Euteleostomi</taxon>
        <taxon>Actinopterygii</taxon>
        <taxon>Neopterygii</taxon>
        <taxon>Teleostei</taxon>
        <taxon>Neoteleostei</taxon>
        <taxon>Acanthomorphata</taxon>
        <taxon>Eupercaria</taxon>
        <taxon>Sciaenidae</taxon>
        <taxon>Larimichthys</taxon>
    </lineage>
</organism>
<dbReference type="Pfam" id="PF00179">
    <property type="entry name" value="UQ_con"/>
    <property type="match status" value="1"/>
</dbReference>
<keyword evidence="8" id="KW-1185">Reference proteome</keyword>
<dbReference type="InterPro" id="IPR036465">
    <property type="entry name" value="vWFA_dom_sf"/>
</dbReference>
<keyword evidence="4" id="KW-0472">Membrane</keyword>
<reference evidence="7 8" key="1">
    <citation type="submission" date="2019-07" db="EMBL/GenBank/DDBJ databases">
        <title>Chromosome genome assembly for large yellow croaker.</title>
        <authorList>
            <person name="Xiao S."/>
        </authorList>
    </citation>
    <scope>NUCLEOTIDE SEQUENCE [LARGE SCALE GENOMIC DNA]</scope>
    <source>
        <strain evidence="7">JMULYC20181020</strain>
        <tissue evidence="7">Muscle</tissue>
    </source>
</reference>
<dbReference type="CDD" id="cd00586">
    <property type="entry name" value="4HBT"/>
    <property type="match status" value="1"/>
</dbReference>
<dbReference type="InterPro" id="IPR016135">
    <property type="entry name" value="UBQ-conjugating_enzyme/RWD"/>
</dbReference>
<dbReference type="InterPro" id="IPR000608">
    <property type="entry name" value="UBC"/>
</dbReference>
<dbReference type="Gene3D" id="3.10.110.10">
    <property type="entry name" value="Ubiquitin Conjugating Enzyme"/>
    <property type="match status" value="1"/>
</dbReference>
<feature type="region of interest" description="Disordered" evidence="3">
    <location>
        <begin position="89"/>
        <end position="111"/>
    </location>
</feature>
<dbReference type="SUPFAM" id="SSF57850">
    <property type="entry name" value="RING/U-box"/>
    <property type="match status" value="1"/>
</dbReference>
<dbReference type="InterPro" id="IPR003613">
    <property type="entry name" value="Ubox_domain"/>
</dbReference>
<dbReference type="SMART" id="SM00504">
    <property type="entry name" value="Ubox"/>
    <property type="match status" value="1"/>
</dbReference>
<feature type="region of interest" description="Disordered" evidence="3">
    <location>
        <begin position="293"/>
        <end position="368"/>
    </location>
</feature>
<dbReference type="InterPro" id="IPR002035">
    <property type="entry name" value="VWF_A"/>
</dbReference>
<dbReference type="SUPFAM" id="SSF54236">
    <property type="entry name" value="Ubiquitin-like"/>
    <property type="match status" value="1"/>
</dbReference>
<comment type="similarity">
    <text evidence="1">Belongs to the THEM6 family.</text>
</comment>
<dbReference type="Gene3D" id="3.40.50.410">
    <property type="entry name" value="von Willebrand factor, type A domain"/>
    <property type="match status" value="1"/>
</dbReference>
<feature type="domain" description="UBC core" evidence="5">
    <location>
        <begin position="1238"/>
        <end position="1384"/>
    </location>
</feature>
<sequence>MSNNWNVCHGYHHSLLGYKDPIKIGVHMQSPEGNQLWYPSQSLWSLITEHVPESELPKIRTALGHSLVDMYTDLHSEAEIWHKIWQSSQQGNNSSSAGTPLPRQQGSPLADPPAVKELVRAEVKMLLQTLKERASRGGSDGEALMFRYKPETVDYALGHLDSCYRNHTSCEDTDDWSRPSSHCSVRSTAEDEVEAMRSKLNITDIDQVVDRLKSVLTEECEALSRLVEHFKGNLKQRCQSQCDPSEPTLAELKELRGVIQKDLELYPSSFDASPPAPSSLPLKELRNRFRLSAGQSVSDETLQTLSPTSVPLRPHPPPPLCHPKPRPPLSAPPSRNSSSVRLINSPSLSQTHGQRRSTSASAGPRKTQTICNRITSSGLMNRHFTPSPPRPASDQIMFLTIHDKMAAIFNILQKFRLESYYNQFFQLGVKDERDFLDGITDEDLNNLGLSHVERNRFSTMKDSIQRLRAPERQVQTVTPVQKSLEPYYLRYVYPKYPKGKQIRDMDPAQNTVEDLMLRIGHLESIGNSKGVCLYTADGMPLTDDPFFNTWSLKDRHIQNKDVIYAIFTPKENLKQTLSIQKREVRETYGDDVVRCHIMLKGYFEVTVNLASDTITSLRLKLANESGIPAHVLCYKGQHSCGDTLQSCGISQGSTLHFSLSTFPDDTPHNETFFIHDVVPSVQQTQKGISVFLSSLYALKNHNKTKTETLISYIRKLTTCHPLAQSLHQLLCRNEMLTRNQKIAVIEGLYILFRELLPQRGTQRGEKVIEDLDVFENSLYCWAHLISEAKKQAAAKDNFAPITLTAEDGSRFCEPVRVPGVPGVFERAHVLQKIKDGEKIPNCTEEILKETSLQRANDIEKILLSLPPSIKTYPLWINRGKIKCQNFRIDMKKTFGSMVEELKAPSSQYLNVTPPLHLKELGHCENRLVLLSEDNLGVSLQKDKGSPDMIHVHDCLDGKRKTVDVNLLAARTGDHRDDRTFVTTRCPKEAILVLIDTSSSMEEECYDSAEIKKINVVKELFDNFATRSMAYDFYHIIGLVKFDSMVKTLHTFTENLEKFKEHIRNLEASGCTLLYDALRRGASELEKVKARFPECRLRIMCLTDGDDSGSSIEPVAVTAKLLNSNIIVDSILLGNVENNMLHGISNATGGCCFKPKTTKEGLRLFEIETVLSLEQRTLKEKLDPSSISEDILKTIFATHGYDESPETFMPSQLNSKVTVTECTLKKRISELKPRDYFREKDKRIMAELRSLHCDPHPFFRVFPSESDFTFWKILMEGPPDTPYEKGVFELYCQFGPEYPVKPPLVHFVTQVYHCNVNSVGRICHNIFDRNYNAHITMREILEAVYGLLIIPEPDDPLDSILAEEFLTSRETYEQEAEKHTEETAGHSLDDMEKKLVDSVQQFVPQHLMCPLTKKMFIDPVRTVYGTVYERRAIEEHLKQHQYDPLAGPENELEMGDVTADPNMKKMVMEHRSRQIKTWERFEWKQQEPEDREMWWLLWVLVALLALFCSLDVWYFLQAAVVILRAWFQPPIRDITAEQTLTGRVTPNDIDMCHMNNARYLRECDFARFSLYMRNGVFKALRALKATMLVGATTIRYRRALFLGEAYELRSRIVTWDDKAFFLEQRFVSTKDGLVCAVMYCKQSIIRSSPDKIMQHLCKRKVECPEFPEDLQHWVNFISASSQALRAESGLDDKNK</sequence>
<dbReference type="GO" id="GO:0004842">
    <property type="term" value="F:ubiquitin-protein transferase activity"/>
    <property type="evidence" value="ECO:0007669"/>
    <property type="project" value="InterPro"/>
</dbReference>
<dbReference type="PANTHER" id="PTHR12475:SF4">
    <property type="entry name" value="PROTEIN THEM6"/>
    <property type="match status" value="1"/>
</dbReference>
<feature type="compositionally biased region" description="Polar residues" evidence="3">
    <location>
        <begin position="293"/>
        <end position="309"/>
    </location>
</feature>
<dbReference type="Pfam" id="PF13519">
    <property type="entry name" value="VWA_2"/>
    <property type="match status" value="1"/>
</dbReference>
<evidence type="ECO:0000256" key="2">
    <source>
        <dbReference type="ARBA" id="ARBA00041112"/>
    </source>
</evidence>
<dbReference type="SMART" id="SM00212">
    <property type="entry name" value="UBCc"/>
    <property type="match status" value="1"/>
</dbReference>
<dbReference type="Pfam" id="PF13279">
    <property type="entry name" value="4HBT_2"/>
    <property type="match status" value="1"/>
</dbReference>
<dbReference type="Pfam" id="PF04564">
    <property type="entry name" value="U-box"/>
    <property type="match status" value="1"/>
</dbReference>
<dbReference type="InterPro" id="IPR051490">
    <property type="entry name" value="THEM6_lcsJ_thioesterase"/>
</dbReference>
<feature type="compositionally biased region" description="Pro residues" evidence="3">
    <location>
        <begin position="313"/>
        <end position="331"/>
    </location>
</feature>
<dbReference type="CDD" id="cd16453">
    <property type="entry name" value="RING-Ubox"/>
    <property type="match status" value="1"/>
</dbReference>
<evidence type="ECO:0000256" key="1">
    <source>
        <dbReference type="ARBA" id="ARBA00038228"/>
    </source>
</evidence>
<evidence type="ECO:0000256" key="3">
    <source>
        <dbReference type="SAM" id="MobiDB-lite"/>
    </source>
</evidence>
<feature type="transmembrane region" description="Helical" evidence="4">
    <location>
        <begin position="1492"/>
        <end position="1515"/>
    </location>
</feature>
<dbReference type="CDD" id="cd23833">
    <property type="entry name" value="UBCc_ApmR795-like"/>
    <property type="match status" value="1"/>
</dbReference>
<comment type="caution">
    <text evidence="7">The sequence shown here is derived from an EMBL/GenBank/DDBJ whole genome shotgun (WGS) entry which is preliminary data.</text>
</comment>
<evidence type="ECO:0000259" key="6">
    <source>
        <dbReference type="PROSITE" id="PS50234"/>
    </source>
</evidence>
<dbReference type="PANTHER" id="PTHR12475">
    <property type="match status" value="1"/>
</dbReference>
<gene>
    <name evidence="7" type="ORF">D5F01_LYC10359</name>
</gene>
<dbReference type="InterPro" id="IPR013083">
    <property type="entry name" value="Znf_RING/FYVE/PHD"/>
</dbReference>
<dbReference type="Pfam" id="PF15669">
    <property type="entry name" value="CCDC24"/>
    <property type="match status" value="1"/>
</dbReference>
<keyword evidence="4" id="KW-0812">Transmembrane</keyword>
<dbReference type="Gene3D" id="3.30.40.10">
    <property type="entry name" value="Zinc/RING finger domain, C3HC4 (zinc finger)"/>
    <property type="match status" value="1"/>
</dbReference>
<dbReference type="Proteomes" id="UP000424527">
    <property type="component" value="Unassembled WGS sequence"/>
</dbReference>
<keyword evidence="4" id="KW-1133">Transmembrane helix</keyword>
<dbReference type="SMART" id="SM00327">
    <property type="entry name" value="VWA"/>
    <property type="match status" value="1"/>
</dbReference>
<evidence type="ECO:0000256" key="4">
    <source>
        <dbReference type="SAM" id="Phobius"/>
    </source>
</evidence>
<feature type="compositionally biased region" description="Low complexity" evidence="3">
    <location>
        <begin position="332"/>
        <end position="341"/>
    </location>
</feature>
<dbReference type="PROSITE" id="PS50127">
    <property type="entry name" value="UBC_2"/>
    <property type="match status" value="1"/>
</dbReference>
<dbReference type="Gene3D" id="3.10.129.10">
    <property type="entry name" value="Hotdog Thioesterase"/>
    <property type="match status" value="1"/>
</dbReference>
<proteinExistence type="inferred from homology"/>
<name>A0A6G0IGX6_LARCR</name>
<dbReference type="SUPFAM" id="SSF54495">
    <property type="entry name" value="UBC-like"/>
    <property type="match status" value="1"/>
</dbReference>
<evidence type="ECO:0000313" key="7">
    <source>
        <dbReference type="EMBL" id="KAE8290769.1"/>
    </source>
</evidence>
<evidence type="ECO:0000259" key="5">
    <source>
        <dbReference type="PROSITE" id="PS50127"/>
    </source>
</evidence>
<accession>A0A6G0IGX6</accession>
<dbReference type="PROSITE" id="PS50234">
    <property type="entry name" value="VWFA"/>
    <property type="match status" value="1"/>
</dbReference>